<dbReference type="RefSeq" id="WP_169278896.1">
    <property type="nucleotide sequence ID" value="NZ_CP051680.1"/>
</dbReference>
<dbReference type="InterPro" id="IPR007627">
    <property type="entry name" value="RNA_pol_sigma70_r2"/>
</dbReference>
<proteinExistence type="predicted"/>
<gene>
    <name evidence="2" type="ORF">HH215_04915</name>
</gene>
<dbReference type="KEGG" id="cheb:HH215_04915"/>
<dbReference type="Proteomes" id="UP000502248">
    <property type="component" value="Chromosome"/>
</dbReference>
<dbReference type="GO" id="GO:0003700">
    <property type="term" value="F:DNA-binding transcription factor activity"/>
    <property type="evidence" value="ECO:0007669"/>
    <property type="project" value="InterPro"/>
</dbReference>
<dbReference type="SUPFAM" id="SSF88946">
    <property type="entry name" value="Sigma2 domain of RNA polymerase sigma factors"/>
    <property type="match status" value="1"/>
</dbReference>
<dbReference type="GO" id="GO:0006352">
    <property type="term" value="P:DNA-templated transcription initiation"/>
    <property type="evidence" value="ECO:0007669"/>
    <property type="project" value="InterPro"/>
</dbReference>
<evidence type="ECO:0000259" key="1">
    <source>
        <dbReference type="Pfam" id="PF04542"/>
    </source>
</evidence>
<dbReference type="EMBL" id="CP051680">
    <property type="protein sequence ID" value="QJD82598.1"/>
    <property type="molecule type" value="Genomic_DNA"/>
</dbReference>
<feature type="domain" description="RNA polymerase sigma-70 region 2" evidence="1">
    <location>
        <begin position="6"/>
        <end position="41"/>
    </location>
</feature>
<reference evidence="2 3" key="1">
    <citation type="submission" date="2020-04" db="EMBL/GenBank/DDBJ databases">
        <title>Genome sequencing of novel species.</title>
        <authorList>
            <person name="Heo J."/>
            <person name="Kim S.-J."/>
            <person name="Kim J.-S."/>
            <person name="Hong S.-B."/>
            <person name="Kwon S.-W."/>
        </authorList>
    </citation>
    <scope>NUCLEOTIDE SEQUENCE [LARGE SCALE GENOMIC DNA]</scope>
    <source>
        <strain evidence="2 3">MFER-1</strain>
    </source>
</reference>
<protein>
    <recommendedName>
        <fullName evidence="1">RNA polymerase sigma-70 region 2 domain-containing protein</fullName>
    </recommendedName>
</protein>
<accession>A0A7Z2ZK54</accession>
<dbReference type="Gene3D" id="1.10.1740.10">
    <property type="match status" value="1"/>
</dbReference>
<evidence type="ECO:0000313" key="3">
    <source>
        <dbReference type="Proteomes" id="UP000502248"/>
    </source>
</evidence>
<keyword evidence="3" id="KW-1185">Reference proteome</keyword>
<dbReference type="Pfam" id="PF04542">
    <property type="entry name" value="Sigma70_r2"/>
    <property type="match status" value="1"/>
</dbReference>
<dbReference type="InterPro" id="IPR013325">
    <property type="entry name" value="RNA_pol_sigma_r2"/>
</dbReference>
<evidence type="ECO:0000313" key="2">
    <source>
        <dbReference type="EMBL" id="QJD82598.1"/>
    </source>
</evidence>
<dbReference type="AlphaFoldDB" id="A0A7Z2ZK54"/>
<sequence length="48" mass="5758">MQIEQLYPMYREDLFKLAYRMLGTVAEAEDVVQDIFVTLHQLEYHHGD</sequence>
<organism evidence="2 3">
    <name type="scientific">Cohnella herbarum</name>
    <dbReference type="NCBI Taxonomy" id="2728023"/>
    <lineage>
        <taxon>Bacteria</taxon>
        <taxon>Bacillati</taxon>
        <taxon>Bacillota</taxon>
        <taxon>Bacilli</taxon>
        <taxon>Bacillales</taxon>
        <taxon>Paenibacillaceae</taxon>
        <taxon>Cohnella</taxon>
    </lineage>
</organism>
<name>A0A7Z2ZK54_9BACL</name>